<feature type="domain" description="Probable transposase IS891/IS1136/IS1341" evidence="5">
    <location>
        <begin position="170"/>
        <end position="283"/>
    </location>
</feature>
<keyword evidence="8" id="KW-1185">Reference proteome</keyword>
<comment type="similarity">
    <text evidence="1">In the C-terminal section; belongs to the transposase 35 family.</text>
</comment>
<sequence>MLLCKKIRIDLSEQDAATLEFMQGKCRALYNWWVMRLREGEKWDLYEAKKSLQTSKVHDPELVEVYGKLLQEVYYRLDGAMKAFYRRVKAGEKPGFPRVRPRHCFFTLCYPAMYLKIEGDTLILPTGGKGKNKHYPNIVARLREVPPEEFKEVAISRDARGNYFASFVRERKEKHRETDGTVAFDLGIKTLATGANEQGRIYTIGGFKGSRWYNKQLDRIRSKRDKCKKKSRRYLHLSKVYKRVSQKKRNKQRDSLHKASHLISHNVVERTIVVGDLSQRQMVMKEHRERNKHLNRAVYNEWGVYAFLQMLSYKCQLYGKELHFLDERNTSKQCSGCGNLQAMPLWKRTYCCVECGLVMDRDENSAHNLLMRFLARQEPHAQAGSECGVLHATQSGVEVKGASCEGHVQQLDLFEWASRTFE</sequence>
<evidence type="ECO:0000256" key="3">
    <source>
        <dbReference type="ARBA" id="ARBA00023125"/>
    </source>
</evidence>
<gene>
    <name evidence="7" type="ORF">Krac_5704</name>
</gene>
<dbReference type="EMBL" id="ADVG01000003">
    <property type="protein sequence ID" value="EFH84618.1"/>
    <property type="molecule type" value="Genomic_DNA"/>
</dbReference>
<dbReference type="NCBIfam" id="TIGR01766">
    <property type="entry name" value="IS200/IS605 family accessory protein TnpB-like domain"/>
    <property type="match status" value="1"/>
</dbReference>
<dbReference type="InterPro" id="IPR051491">
    <property type="entry name" value="Recombinase/Transposase-rel"/>
</dbReference>
<keyword evidence="4" id="KW-0233">DNA recombination</keyword>
<dbReference type="GO" id="GO:0032196">
    <property type="term" value="P:transposition"/>
    <property type="evidence" value="ECO:0007669"/>
    <property type="project" value="UniProtKB-KW"/>
</dbReference>
<evidence type="ECO:0000256" key="2">
    <source>
        <dbReference type="ARBA" id="ARBA00022578"/>
    </source>
</evidence>
<reference evidence="7 8" key="1">
    <citation type="journal article" date="2011" name="Stand. Genomic Sci.">
        <title>Non-contiguous finished genome sequence and contextual data of the filamentous soil bacterium Ktedonobacter racemifer type strain (SOSP1-21).</title>
        <authorList>
            <person name="Chang Y.J."/>
            <person name="Land M."/>
            <person name="Hauser L."/>
            <person name="Chertkov O."/>
            <person name="Del Rio T.G."/>
            <person name="Nolan M."/>
            <person name="Copeland A."/>
            <person name="Tice H."/>
            <person name="Cheng J.F."/>
            <person name="Lucas S."/>
            <person name="Han C."/>
            <person name="Goodwin L."/>
            <person name="Pitluck S."/>
            <person name="Ivanova N."/>
            <person name="Ovchinikova G."/>
            <person name="Pati A."/>
            <person name="Chen A."/>
            <person name="Palaniappan K."/>
            <person name="Mavromatis K."/>
            <person name="Liolios K."/>
            <person name="Brettin T."/>
            <person name="Fiebig A."/>
            <person name="Rohde M."/>
            <person name="Abt B."/>
            <person name="Goker M."/>
            <person name="Detter J.C."/>
            <person name="Woyke T."/>
            <person name="Bristow J."/>
            <person name="Eisen J.A."/>
            <person name="Markowitz V."/>
            <person name="Hugenholtz P."/>
            <person name="Kyrpides N.C."/>
            <person name="Klenk H.P."/>
            <person name="Lapidus A."/>
        </authorList>
    </citation>
    <scope>NUCLEOTIDE SEQUENCE [LARGE SCALE GENOMIC DNA]</scope>
    <source>
        <strain evidence="8">DSM 44963</strain>
    </source>
</reference>
<dbReference type="GO" id="GO:0003677">
    <property type="term" value="F:DNA binding"/>
    <property type="evidence" value="ECO:0007669"/>
    <property type="project" value="UniProtKB-KW"/>
</dbReference>
<protein>
    <submittedName>
        <fullName evidence="7">Transposase, IS605 OrfB family</fullName>
    </submittedName>
</protein>
<dbReference type="eggNOG" id="COG0675">
    <property type="taxonomic scope" value="Bacteria"/>
</dbReference>
<dbReference type="Proteomes" id="UP000004508">
    <property type="component" value="Unassembled WGS sequence"/>
</dbReference>
<evidence type="ECO:0000259" key="5">
    <source>
        <dbReference type="Pfam" id="PF01385"/>
    </source>
</evidence>
<evidence type="ECO:0000313" key="7">
    <source>
        <dbReference type="EMBL" id="EFH84618.1"/>
    </source>
</evidence>
<dbReference type="AlphaFoldDB" id="D6TWN5"/>
<dbReference type="PANTHER" id="PTHR36172">
    <property type="match status" value="1"/>
</dbReference>
<organism evidence="7 8">
    <name type="scientific">Ktedonobacter racemifer DSM 44963</name>
    <dbReference type="NCBI Taxonomy" id="485913"/>
    <lineage>
        <taxon>Bacteria</taxon>
        <taxon>Bacillati</taxon>
        <taxon>Chloroflexota</taxon>
        <taxon>Ktedonobacteria</taxon>
        <taxon>Ktedonobacterales</taxon>
        <taxon>Ktedonobacteraceae</taxon>
        <taxon>Ktedonobacter</taxon>
    </lineage>
</organism>
<dbReference type="NCBIfam" id="NF040570">
    <property type="entry name" value="guided_TnpB"/>
    <property type="match status" value="1"/>
</dbReference>
<dbReference type="InterPro" id="IPR010095">
    <property type="entry name" value="Cas12f1-like_TNB"/>
</dbReference>
<evidence type="ECO:0000313" key="8">
    <source>
        <dbReference type="Proteomes" id="UP000004508"/>
    </source>
</evidence>
<dbReference type="GO" id="GO:0006310">
    <property type="term" value="P:DNA recombination"/>
    <property type="evidence" value="ECO:0007669"/>
    <property type="project" value="UniProtKB-KW"/>
</dbReference>
<keyword evidence="3" id="KW-0238">DNA-binding</keyword>
<accession>D6TWN5</accession>
<dbReference type="Pfam" id="PF07282">
    <property type="entry name" value="Cas12f1-like_TNB"/>
    <property type="match status" value="1"/>
</dbReference>
<dbReference type="InParanoid" id="D6TWN5"/>
<evidence type="ECO:0000259" key="6">
    <source>
        <dbReference type="Pfam" id="PF07282"/>
    </source>
</evidence>
<dbReference type="STRING" id="485913.Krac_5704"/>
<dbReference type="Pfam" id="PF01385">
    <property type="entry name" value="OrfB_IS605"/>
    <property type="match status" value="1"/>
</dbReference>
<dbReference type="PANTHER" id="PTHR36172:SF1">
    <property type="entry name" value="RESOLVASE-RELATED"/>
    <property type="match status" value="1"/>
</dbReference>
<name>D6TWN5_KTERA</name>
<keyword evidence="2" id="KW-0815">Transposition</keyword>
<comment type="caution">
    <text evidence="7">The sequence shown here is derived from an EMBL/GenBank/DDBJ whole genome shotgun (WGS) entry which is preliminary data.</text>
</comment>
<proteinExistence type="inferred from homology"/>
<dbReference type="RefSeq" id="WP_007916300.1">
    <property type="nucleotide sequence ID" value="NZ_ADVG01000003.1"/>
</dbReference>
<dbReference type="InterPro" id="IPR001959">
    <property type="entry name" value="Transposase"/>
</dbReference>
<dbReference type="OrthoDB" id="140660at2"/>
<evidence type="ECO:0000256" key="1">
    <source>
        <dbReference type="ARBA" id="ARBA00008761"/>
    </source>
</evidence>
<evidence type="ECO:0000256" key="4">
    <source>
        <dbReference type="ARBA" id="ARBA00023172"/>
    </source>
</evidence>
<feature type="domain" description="Cas12f1-like TNB" evidence="6">
    <location>
        <begin position="305"/>
        <end position="369"/>
    </location>
</feature>